<name>A0ABS7AYI9_9ACTN</name>
<accession>A0ABS7AYI9</accession>
<comment type="caution">
    <text evidence="1">The sequence shown here is derived from an EMBL/GenBank/DDBJ whole genome shotgun (WGS) entry which is preliminary data.</text>
</comment>
<dbReference type="RefSeq" id="WP_220143010.1">
    <property type="nucleotide sequence ID" value="NZ_JAHXZI010000003.1"/>
</dbReference>
<keyword evidence="2" id="KW-1185">Reference proteome</keyword>
<gene>
    <name evidence="1" type="ORF">KZ829_06930</name>
</gene>
<evidence type="ECO:0000313" key="2">
    <source>
        <dbReference type="Proteomes" id="UP001519863"/>
    </source>
</evidence>
<evidence type="ECO:0000313" key="1">
    <source>
        <dbReference type="EMBL" id="MBW6433476.1"/>
    </source>
</evidence>
<reference evidence="1 2" key="1">
    <citation type="journal article" date="2013" name="Antonie Van Leeuwenhoek">
        <title>Actinoplanes hulinensis sp. nov., a novel actinomycete isolated from soybean root (Glycine max (L.) Merr).</title>
        <authorList>
            <person name="Shen Y."/>
            <person name="Liu C."/>
            <person name="Wang X."/>
            <person name="Zhao J."/>
            <person name="Jia F."/>
            <person name="Zhang Y."/>
            <person name="Wang L."/>
            <person name="Yang D."/>
            <person name="Xiang W."/>
        </authorList>
    </citation>
    <scope>NUCLEOTIDE SEQUENCE [LARGE SCALE GENOMIC DNA]</scope>
    <source>
        <strain evidence="1 2">NEAU-M9</strain>
    </source>
</reference>
<dbReference type="Proteomes" id="UP001519863">
    <property type="component" value="Unassembled WGS sequence"/>
</dbReference>
<protein>
    <submittedName>
        <fullName evidence="1">Immunity 26/phosphotriesterase HocA family protein</fullName>
    </submittedName>
</protein>
<proteinExistence type="predicted"/>
<organism evidence="1 2">
    <name type="scientific">Actinoplanes hulinensis</name>
    <dbReference type="NCBI Taxonomy" id="1144547"/>
    <lineage>
        <taxon>Bacteria</taxon>
        <taxon>Bacillati</taxon>
        <taxon>Actinomycetota</taxon>
        <taxon>Actinomycetes</taxon>
        <taxon>Micromonosporales</taxon>
        <taxon>Micromonosporaceae</taxon>
        <taxon>Actinoplanes</taxon>
    </lineage>
</organism>
<dbReference type="EMBL" id="JAHXZI010000003">
    <property type="protein sequence ID" value="MBW6433476.1"/>
    <property type="molecule type" value="Genomic_DNA"/>
</dbReference>
<sequence length="304" mass="32371">MTYPVGVPAAALASLANLIDEFEDELGEGPPTLGEFLDILDDSVPAGEAMIGRFERPRFAATLAGGRRYRRPGVSRAADLNDAVYVEANGLLAALADAAYAGTGQRVTLGVLAAGIAAAVRAGHTQFADAAARDVVGVTARGRRIRVRAEPGDVIAIPADSGEYYHLVVALNSDSTFGLSVGALVGRVAGPTLDHLAAEPVALPYGQYIDQDLISNETWPIVGRRDDLRALWPAVTEVYYNWHEPEPGSFASAGEPPGNTTRLVLDAEEARTVGILDGSYSQCWYPASYVKFLDQRNPEHHQTS</sequence>